<dbReference type="GO" id="GO:0051745">
    <property type="term" value="F:4-hydroxy-3-methylbut-2-enyl diphosphate reductase activity"/>
    <property type="evidence" value="ECO:0007669"/>
    <property type="project" value="UniProtKB-UniRule"/>
</dbReference>
<feature type="binding site" evidence="5">
    <location>
        <position position="12"/>
    </location>
    <ligand>
        <name>[4Fe-4S] cluster</name>
        <dbReference type="ChEBI" id="CHEBI:49883"/>
    </ligand>
</feature>
<feature type="binding site" evidence="5">
    <location>
        <position position="228"/>
    </location>
    <ligand>
        <name>dimethylallyl diphosphate</name>
        <dbReference type="ChEBI" id="CHEBI:57623"/>
    </ligand>
</feature>
<feature type="binding site" evidence="5">
    <location>
        <position position="71"/>
    </location>
    <ligand>
        <name>dimethylallyl diphosphate</name>
        <dbReference type="ChEBI" id="CHEBI:57623"/>
    </ligand>
</feature>
<dbReference type="EMBL" id="DVNH01000051">
    <property type="protein sequence ID" value="HIU52331.1"/>
    <property type="molecule type" value="Genomic_DNA"/>
</dbReference>
<keyword evidence="5" id="KW-0414">Isoprene biosynthesis</keyword>
<evidence type="ECO:0000313" key="7">
    <source>
        <dbReference type="Proteomes" id="UP000824093"/>
    </source>
</evidence>
<evidence type="ECO:0000256" key="4">
    <source>
        <dbReference type="ARBA" id="ARBA00023014"/>
    </source>
</evidence>
<dbReference type="GO" id="GO:0046872">
    <property type="term" value="F:metal ion binding"/>
    <property type="evidence" value="ECO:0007669"/>
    <property type="project" value="UniProtKB-KW"/>
</dbReference>
<dbReference type="EC" id="1.17.7.4" evidence="5"/>
<feature type="binding site" evidence="5">
    <location>
        <position position="230"/>
    </location>
    <ligand>
        <name>(2E)-4-hydroxy-3-methylbut-2-enyl diphosphate</name>
        <dbReference type="ChEBI" id="CHEBI:128753"/>
    </ligand>
</feature>
<evidence type="ECO:0000256" key="5">
    <source>
        <dbReference type="HAMAP-Rule" id="MF_00191"/>
    </source>
</evidence>
<evidence type="ECO:0000256" key="3">
    <source>
        <dbReference type="ARBA" id="ARBA00023004"/>
    </source>
</evidence>
<feature type="binding site" evidence="5">
    <location>
        <position position="121"/>
    </location>
    <ligand>
        <name>dimethylallyl diphosphate</name>
        <dbReference type="ChEBI" id="CHEBI:57623"/>
    </ligand>
</feature>
<dbReference type="GO" id="GO:0016114">
    <property type="term" value="P:terpenoid biosynthetic process"/>
    <property type="evidence" value="ECO:0007669"/>
    <property type="project" value="UniProtKB-UniRule"/>
</dbReference>
<dbReference type="GO" id="GO:0050992">
    <property type="term" value="P:dimethylallyl diphosphate biosynthetic process"/>
    <property type="evidence" value="ECO:0007669"/>
    <property type="project" value="UniProtKB-UniRule"/>
</dbReference>
<reference evidence="6" key="2">
    <citation type="journal article" date="2021" name="PeerJ">
        <title>Extensive microbial diversity within the chicken gut microbiome revealed by metagenomics and culture.</title>
        <authorList>
            <person name="Gilroy R."/>
            <person name="Ravi A."/>
            <person name="Getino M."/>
            <person name="Pursley I."/>
            <person name="Horton D.L."/>
            <person name="Alikhan N.F."/>
            <person name="Baker D."/>
            <person name="Gharbi K."/>
            <person name="Hall N."/>
            <person name="Watson M."/>
            <person name="Adriaenssens E.M."/>
            <person name="Foster-Nyarko E."/>
            <person name="Jarju S."/>
            <person name="Secka A."/>
            <person name="Antonio M."/>
            <person name="Oren A."/>
            <person name="Chaudhuri R.R."/>
            <person name="La Ragione R."/>
            <person name="Hildebrand F."/>
            <person name="Pallen M.J."/>
        </authorList>
    </citation>
    <scope>NUCLEOTIDE SEQUENCE</scope>
    <source>
        <strain evidence="6">CHK195-15760</strain>
    </source>
</reference>
<dbReference type="InterPro" id="IPR003451">
    <property type="entry name" value="LytB/IspH"/>
</dbReference>
<accession>A0A9D1M2H6</accession>
<proteinExistence type="inferred from homology"/>
<feature type="binding site" evidence="5">
    <location>
        <position position="71"/>
    </location>
    <ligand>
        <name>isopentenyl diphosphate</name>
        <dbReference type="ChEBI" id="CHEBI:128769"/>
    </ligand>
</feature>
<dbReference type="NCBIfam" id="TIGR00216">
    <property type="entry name" value="ispH_lytB"/>
    <property type="match status" value="1"/>
</dbReference>
<dbReference type="HAMAP" id="MF_00191">
    <property type="entry name" value="IspH"/>
    <property type="match status" value="1"/>
</dbReference>
<feature type="binding site" evidence="5">
    <location>
        <position position="40"/>
    </location>
    <ligand>
        <name>(2E)-4-hydroxy-3-methylbut-2-enyl diphosphate</name>
        <dbReference type="ChEBI" id="CHEBI:128753"/>
    </ligand>
</feature>
<evidence type="ECO:0000313" key="6">
    <source>
        <dbReference type="EMBL" id="HIU52331.1"/>
    </source>
</evidence>
<dbReference type="PANTHER" id="PTHR30426">
    <property type="entry name" value="4-HYDROXY-3-METHYLBUT-2-ENYL DIPHOSPHATE REDUCTASE"/>
    <property type="match status" value="1"/>
</dbReference>
<feature type="binding site" evidence="5">
    <location>
        <position position="230"/>
    </location>
    <ligand>
        <name>isopentenyl diphosphate</name>
        <dbReference type="ChEBI" id="CHEBI:128769"/>
    </ligand>
</feature>
<comment type="pathway">
    <text evidence="5">Isoprenoid biosynthesis; dimethylallyl diphosphate biosynthesis; dimethylallyl diphosphate from (2E)-4-hydroxy-3-methylbutenyl diphosphate: step 1/1.</text>
</comment>
<comment type="catalytic activity">
    <reaction evidence="5">
        <text>isopentenyl diphosphate + 2 oxidized [2Fe-2S]-[ferredoxin] + H2O = (2E)-4-hydroxy-3-methylbut-2-enyl diphosphate + 2 reduced [2Fe-2S]-[ferredoxin] + 2 H(+)</text>
        <dbReference type="Rhea" id="RHEA:24488"/>
        <dbReference type="Rhea" id="RHEA-COMP:10000"/>
        <dbReference type="Rhea" id="RHEA-COMP:10001"/>
        <dbReference type="ChEBI" id="CHEBI:15377"/>
        <dbReference type="ChEBI" id="CHEBI:15378"/>
        <dbReference type="ChEBI" id="CHEBI:33737"/>
        <dbReference type="ChEBI" id="CHEBI:33738"/>
        <dbReference type="ChEBI" id="CHEBI:128753"/>
        <dbReference type="ChEBI" id="CHEBI:128769"/>
        <dbReference type="EC" id="1.17.7.4"/>
    </reaction>
</comment>
<dbReference type="Gene3D" id="3.40.1010.20">
    <property type="entry name" value="4-hydroxy-3-methylbut-2-enyl diphosphate reductase, catalytic domain"/>
    <property type="match status" value="2"/>
</dbReference>
<dbReference type="Pfam" id="PF02401">
    <property type="entry name" value="LYTB"/>
    <property type="match status" value="1"/>
</dbReference>
<feature type="binding site" evidence="5">
    <location>
        <position position="165"/>
    </location>
    <ligand>
        <name>(2E)-4-hydroxy-3-methylbut-2-enyl diphosphate</name>
        <dbReference type="ChEBI" id="CHEBI:128753"/>
    </ligand>
</feature>
<feature type="binding site" evidence="5">
    <location>
        <position position="272"/>
    </location>
    <ligand>
        <name>(2E)-4-hydroxy-3-methylbut-2-enyl diphosphate</name>
        <dbReference type="ChEBI" id="CHEBI:128753"/>
    </ligand>
</feature>
<gene>
    <name evidence="5 6" type="primary">ispH</name>
    <name evidence="6" type="ORF">IAB70_06960</name>
</gene>
<name>A0A9D1M2H6_9FIRM</name>
<protein>
    <recommendedName>
        <fullName evidence="5">4-hydroxy-3-methylbut-2-enyl diphosphate reductase</fullName>
        <shortName evidence="5">HMBPP reductase</shortName>
        <ecNumber evidence="5">1.17.7.4</ecNumber>
    </recommendedName>
</protein>
<evidence type="ECO:0000256" key="2">
    <source>
        <dbReference type="ARBA" id="ARBA00022723"/>
    </source>
</evidence>
<dbReference type="GO" id="GO:0051539">
    <property type="term" value="F:4 iron, 4 sulfur cluster binding"/>
    <property type="evidence" value="ECO:0007669"/>
    <property type="project" value="UniProtKB-UniRule"/>
</dbReference>
<keyword evidence="3 5" id="KW-0408">Iron</keyword>
<comment type="function">
    <text evidence="5">Catalyzes the conversion of 1-hydroxy-2-methyl-2-(E)-butenyl 4-diphosphate (HMBPP) into a mixture of isopentenyl diphosphate (IPP) and dimethylallyl diphosphate (DMAPP). Acts in the terminal step of the DOXP/MEP pathway for isoprenoid precursor biosynthesis.</text>
</comment>
<feature type="binding site" evidence="5">
    <location>
        <position position="230"/>
    </location>
    <ligand>
        <name>dimethylallyl diphosphate</name>
        <dbReference type="ChEBI" id="CHEBI:57623"/>
    </ligand>
</feature>
<feature type="binding site" evidence="5">
    <location>
        <position position="93"/>
    </location>
    <ligand>
        <name>[4Fe-4S] cluster</name>
        <dbReference type="ChEBI" id="CHEBI:49883"/>
    </ligand>
</feature>
<dbReference type="CDD" id="cd13944">
    <property type="entry name" value="lytB_ispH"/>
    <property type="match status" value="1"/>
</dbReference>
<keyword evidence="2 5" id="KW-0479">Metal-binding</keyword>
<feature type="binding site" evidence="5">
    <location>
        <position position="200"/>
    </location>
    <ligand>
        <name>[4Fe-4S] cluster</name>
        <dbReference type="ChEBI" id="CHEBI:49883"/>
    </ligand>
</feature>
<comment type="cofactor">
    <cofactor evidence="5">
        <name>[4Fe-4S] cluster</name>
        <dbReference type="ChEBI" id="CHEBI:49883"/>
    </cofactor>
    <text evidence="5">Binds 1 [4Fe-4S] cluster per subunit.</text>
</comment>
<feature type="binding site" evidence="5">
    <location>
        <position position="229"/>
    </location>
    <ligand>
        <name>(2E)-4-hydroxy-3-methylbut-2-enyl diphosphate</name>
        <dbReference type="ChEBI" id="CHEBI:128753"/>
    </ligand>
</feature>
<feature type="binding site" evidence="5">
    <location>
        <position position="228"/>
    </location>
    <ligand>
        <name>(2E)-4-hydroxy-3-methylbut-2-enyl diphosphate</name>
        <dbReference type="ChEBI" id="CHEBI:128753"/>
    </ligand>
</feature>
<comment type="similarity">
    <text evidence="5">Belongs to the IspH family.</text>
</comment>
<dbReference type="Proteomes" id="UP000824093">
    <property type="component" value="Unassembled WGS sequence"/>
</dbReference>
<feature type="binding site" evidence="5">
    <location>
        <position position="272"/>
    </location>
    <ligand>
        <name>isopentenyl diphosphate</name>
        <dbReference type="ChEBI" id="CHEBI:128769"/>
    </ligand>
</feature>
<feature type="binding site" evidence="5">
    <location>
        <position position="40"/>
    </location>
    <ligand>
        <name>dimethylallyl diphosphate</name>
        <dbReference type="ChEBI" id="CHEBI:57623"/>
    </ligand>
</feature>
<feature type="binding site" evidence="5">
    <location>
        <position position="228"/>
    </location>
    <ligand>
        <name>isopentenyl diphosphate</name>
        <dbReference type="ChEBI" id="CHEBI:128769"/>
    </ligand>
</feature>
<dbReference type="PANTHER" id="PTHR30426:SF0">
    <property type="entry name" value="4-HYDROXY-3-METHYLBUT-2-ENYL DIPHOSPHATE REDUCTASE"/>
    <property type="match status" value="1"/>
</dbReference>
<comment type="catalytic activity">
    <reaction evidence="5">
        <text>dimethylallyl diphosphate + 2 oxidized [2Fe-2S]-[ferredoxin] + H2O = (2E)-4-hydroxy-3-methylbut-2-enyl diphosphate + 2 reduced [2Fe-2S]-[ferredoxin] + 2 H(+)</text>
        <dbReference type="Rhea" id="RHEA:24825"/>
        <dbReference type="Rhea" id="RHEA-COMP:10000"/>
        <dbReference type="Rhea" id="RHEA-COMP:10001"/>
        <dbReference type="ChEBI" id="CHEBI:15377"/>
        <dbReference type="ChEBI" id="CHEBI:15378"/>
        <dbReference type="ChEBI" id="CHEBI:33737"/>
        <dbReference type="ChEBI" id="CHEBI:33738"/>
        <dbReference type="ChEBI" id="CHEBI:57623"/>
        <dbReference type="ChEBI" id="CHEBI:128753"/>
        <dbReference type="EC" id="1.17.7.4"/>
    </reaction>
</comment>
<dbReference type="GO" id="GO:0019288">
    <property type="term" value="P:isopentenyl diphosphate biosynthetic process, methylerythritol 4-phosphate pathway"/>
    <property type="evidence" value="ECO:0007669"/>
    <property type="project" value="UniProtKB-UniRule"/>
</dbReference>
<keyword evidence="1 5" id="KW-0004">4Fe-4S</keyword>
<feature type="binding site" evidence="5">
    <location>
        <position position="40"/>
    </location>
    <ligand>
        <name>isopentenyl diphosphate</name>
        <dbReference type="ChEBI" id="CHEBI:128769"/>
    </ligand>
</feature>
<comment type="caution">
    <text evidence="6">The sequence shown here is derived from an EMBL/GenBank/DDBJ whole genome shotgun (WGS) entry which is preliminary data.</text>
</comment>
<feature type="binding site" evidence="5">
    <location>
        <position position="71"/>
    </location>
    <ligand>
        <name>(2E)-4-hydroxy-3-methylbut-2-enyl diphosphate</name>
        <dbReference type="ChEBI" id="CHEBI:128753"/>
    </ligand>
</feature>
<keyword evidence="5 6" id="KW-0560">Oxidoreductase</keyword>
<evidence type="ECO:0000256" key="1">
    <source>
        <dbReference type="ARBA" id="ARBA00022485"/>
    </source>
</evidence>
<feature type="binding site" evidence="5">
    <location>
        <position position="229"/>
    </location>
    <ligand>
        <name>dimethylallyl diphosphate</name>
        <dbReference type="ChEBI" id="CHEBI:57623"/>
    </ligand>
</feature>
<reference evidence="6" key="1">
    <citation type="submission" date="2020-10" db="EMBL/GenBank/DDBJ databases">
        <authorList>
            <person name="Gilroy R."/>
        </authorList>
    </citation>
    <scope>NUCLEOTIDE SEQUENCE</scope>
    <source>
        <strain evidence="6">CHK195-15760</strain>
    </source>
</reference>
<sequence>MEIIIGNMAGFCGGVRNAVTKTEKELETNSQIDCLGELVHNKEVIQELEKKGLHTIQTIEEAKNKVIIRAHGIEKEIYEKAKEKEIELIDCTCPKVLNIHKLVQEYSEKGYFIVLVGESKHPEVIGTYSFCGEYKKQLSKQEEINQLVEEIVKSGKTNILVVAQTTFHGEKFELITKEIKEKLKEMLGDKLEIKIENTICNATALRQQETKELATNVDFMIIIGGRNSSNTNKLYEIAKQYGKGALLIENKSEIDIKDLSGVKTIGIMAGASTPEKSILDVVEYIKKES</sequence>
<feature type="binding site" evidence="5">
    <location>
        <position position="272"/>
    </location>
    <ligand>
        <name>dimethylallyl diphosphate</name>
        <dbReference type="ChEBI" id="CHEBI:57623"/>
    </ligand>
</feature>
<feature type="binding site" evidence="5">
    <location>
        <position position="121"/>
    </location>
    <ligand>
        <name>(2E)-4-hydroxy-3-methylbut-2-enyl diphosphate</name>
        <dbReference type="ChEBI" id="CHEBI:128753"/>
    </ligand>
</feature>
<dbReference type="Gene3D" id="3.40.50.11270">
    <property type="match status" value="1"/>
</dbReference>
<keyword evidence="4 5" id="KW-0411">Iron-sulfur</keyword>
<dbReference type="AlphaFoldDB" id="A0A9D1M2H6"/>
<feature type="binding site" evidence="5">
    <location>
        <position position="229"/>
    </location>
    <ligand>
        <name>isopentenyl diphosphate</name>
        <dbReference type="ChEBI" id="CHEBI:128769"/>
    </ligand>
</feature>
<feature type="binding site" evidence="5">
    <location>
        <position position="121"/>
    </location>
    <ligand>
        <name>isopentenyl diphosphate</name>
        <dbReference type="ChEBI" id="CHEBI:128769"/>
    </ligand>
</feature>
<organism evidence="6 7">
    <name type="scientific">Candidatus Merdicola faecigallinarum</name>
    <dbReference type="NCBI Taxonomy" id="2840862"/>
    <lineage>
        <taxon>Bacteria</taxon>
        <taxon>Bacillati</taxon>
        <taxon>Bacillota</taxon>
        <taxon>Clostridia</taxon>
        <taxon>Candidatus Merdicola</taxon>
    </lineage>
</organism>
<feature type="active site" description="Proton donor" evidence="5">
    <location>
        <position position="123"/>
    </location>
</feature>
<comment type="pathway">
    <text evidence="5">Isoprenoid biosynthesis; isopentenyl diphosphate biosynthesis via DXP pathway; isopentenyl diphosphate from 1-deoxy-D-xylulose 5-phosphate: step 6/6.</text>
</comment>